<evidence type="ECO:0000313" key="3">
    <source>
        <dbReference type="EMBL" id="GEM06285.1"/>
    </source>
</evidence>
<dbReference type="Gene3D" id="3.40.50.10490">
    <property type="entry name" value="Glucose-6-phosphate isomerase like protein, domain 1"/>
    <property type="match status" value="1"/>
</dbReference>
<dbReference type="PROSITE" id="PS51464">
    <property type="entry name" value="SIS"/>
    <property type="match status" value="1"/>
</dbReference>
<evidence type="ECO:0000259" key="2">
    <source>
        <dbReference type="PROSITE" id="PS51464"/>
    </source>
</evidence>
<dbReference type="CDD" id="cd05014">
    <property type="entry name" value="SIS_Kpsf"/>
    <property type="match status" value="1"/>
</dbReference>
<gene>
    <name evidence="3" type="ORF">Rt10032_c01g0302</name>
</gene>
<dbReference type="InterPro" id="IPR001347">
    <property type="entry name" value="SIS_dom"/>
</dbReference>
<feature type="region of interest" description="Disordered" evidence="1">
    <location>
        <begin position="150"/>
        <end position="178"/>
    </location>
</feature>
<dbReference type="AlphaFoldDB" id="A0A511K8F8"/>
<feature type="region of interest" description="Disordered" evidence="1">
    <location>
        <begin position="78"/>
        <end position="98"/>
    </location>
</feature>
<dbReference type="GO" id="GO:1901135">
    <property type="term" value="P:carbohydrate derivative metabolic process"/>
    <property type="evidence" value="ECO:0007669"/>
    <property type="project" value="InterPro"/>
</dbReference>
<dbReference type="Proteomes" id="UP000321518">
    <property type="component" value="Unassembled WGS sequence"/>
</dbReference>
<evidence type="ECO:0000256" key="1">
    <source>
        <dbReference type="SAM" id="MobiDB-lite"/>
    </source>
</evidence>
<dbReference type="GO" id="GO:0097367">
    <property type="term" value="F:carbohydrate derivative binding"/>
    <property type="evidence" value="ECO:0007669"/>
    <property type="project" value="InterPro"/>
</dbReference>
<dbReference type="InterPro" id="IPR046348">
    <property type="entry name" value="SIS_dom_sf"/>
</dbReference>
<feature type="domain" description="SIS" evidence="2">
    <location>
        <begin position="188"/>
        <end position="350"/>
    </location>
</feature>
<name>A0A511K8F8_RHOTO</name>
<proteinExistence type="predicted"/>
<feature type="compositionally biased region" description="Low complexity" evidence="1">
    <location>
        <begin position="14"/>
        <end position="52"/>
    </location>
</feature>
<protein>
    <submittedName>
        <fullName evidence="3">Arabinose-5-phosphate isomerase</fullName>
    </submittedName>
</protein>
<dbReference type="EMBL" id="BJWK01000001">
    <property type="protein sequence ID" value="GEM06285.1"/>
    <property type="molecule type" value="Genomic_DNA"/>
</dbReference>
<accession>A0A511K8F8</accession>
<dbReference type="PANTHER" id="PTHR38418">
    <property type="entry name" value="SUGAR ISOMERASE, KPSF/GUTQ (AFU_ORTHOLOGUE AFUA_6G08860)"/>
    <property type="match status" value="1"/>
</dbReference>
<dbReference type="GO" id="GO:0016853">
    <property type="term" value="F:isomerase activity"/>
    <property type="evidence" value="ECO:0007669"/>
    <property type="project" value="UniProtKB-KW"/>
</dbReference>
<organism evidence="3 4">
    <name type="scientific">Rhodotorula toruloides</name>
    <name type="common">Yeast</name>
    <name type="synonym">Rhodosporidium toruloides</name>
    <dbReference type="NCBI Taxonomy" id="5286"/>
    <lineage>
        <taxon>Eukaryota</taxon>
        <taxon>Fungi</taxon>
        <taxon>Dikarya</taxon>
        <taxon>Basidiomycota</taxon>
        <taxon>Pucciniomycotina</taxon>
        <taxon>Microbotryomycetes</taxon>
        <taxon>Sporidiobolales</taxon>
        <taxon>Sporidiobolaceae</taxon>
        <taxon>Rhodotorula</taxon>
    </lineage>
</organism>
<keyword evidence="3" id="KW-0413">Isomerase</keyword>
<comment type="caution">
    <text evidence="3">The sequence shown here is derived from an EMBL/GenBank/DDBJ whole genome shotgun (WGS) entry which is preliminary data.</text>
</comment>
<feature type="region of interest" description="Disordered" evidence="1">
    <location>
        <begin position="1"/>
        <end position="52"/>
    </location>
</feature>
<dbReference type="OrthoDB" id="1872003at2759"/>
<dbReference type="Pfam" id="PF01380">
    <property type="entry name" value="SIS"/>
    <property type="match status" value="1"/>
</dbReference>
<reference evidence="3 4" key="1">
    <citation type="submission" date="2019-07" db="EMBL/GenBank/DDBJ databases">
        <title>Rhodotorula toruloides NBRC10032 genome sequencing.</title>
        <authorList>
            <person name="Shida Y."/>
            <person name="Takaku H."/>
            <person name="Ogasawara W."/>
            <person name="Mori K."/>
        </authorList>
    </citation>
    <scope>NUCLEOTIDE SEQUENCE [LARGE SCALE GENOMIC DNA]</scope>
    <source>
        <strain evidence="3 4">NBRC10032</strain>
    </source>
</reference>
<dbReference type="InterPro" id="IPR035474">
    <property type="entry name" value="SIS_Kpsf"/>
</dbReference>
<evidence type="ECO:0000313" key="4">
    <source>
        <dbReference type="Proteomes" id="UP000321518"/>
    </source>
</evidence>
<dbReference type="SUPFAM" id="SSF53697">
    <property type="entry name" value="SIS domain"/>
    <property type="match status" value="1"/>
</dbReference>
<sequence>MRERRHSDGIASCASLSQSTISTASSASDESAPPSVIFSSNAPSPSSSLASSPLLEAKRSGFPLSSAAVPPLSLSPPIAENAAPSSPQSFTAPLPSQPTPTELAVYASNVIRNEAYALLALAARLAPAAHPLIDDEGSCLPHYSPASDAASSMSISDEDVDGRSSGSDLGEAALRREETRTNEAFRQVVDLIRSMPAHGKVLVSGIGKSGIVARKMVATFCSLGIQAAFLHPVEALHGDLGIVCSCSPSAPCDTLLLISHSGATAELMRLLPIIRPRVRSLVAVTRDPDSVLAKSCHGWLDAGTGVYPARLPKGTTDEADSTLPAPTSSVVSALAIGDALALTLSRLRIGWDKGGKDRRQEFFHCHPGGQLGIQLGREGRGVDVPASPPSAPVIPIAATPTPAAAPVTHLRTLAA</sequence>
<dbReference type="PANTHER" id="PTHR38418:SF2">
    <property type="entry name" value="SUGAR ISOMERASE, KPSF_GUTQ (AFU_ORTHOLOGUE AFUA_6G08860)"/>
    <property type="match status" value="1"/>
</dbReference>